<proteinExistence type="predicted"/>
<keyword evidence="1" id="KW-0732">Signal</keyword>
<sequence length="280" mass="31039">MKKLALFLFVALLSFSMDAQLQTPQPSPSSKLKQTVGLTEVVVEYSRPSMRGRTIFGNLVPYDALWRTGANKNTTISFSDEVTVDGQTLKAGDYAIFTKPGATSWEVIFYADTNNWGTPREWDDSKVAAKTTVEVYQMPMPVETFTMTIDDLHNNGATLGMLWENAYVGVKFEVPTLAKAEKSITQVMAGPGANEYYAAASYYFDEDKDLEKAREWIDKAVSLNDKAFWVMRKQSLIYAKLGDKQGAIEAAKKSLAAAESAGNADYVKLNKDSLKEWGAL</sequence>
<dbReference type="OrthoDB" id="187854at2"/>
<comment type="caution">
    <text evidence="2">The sequence shown here is derived from an EMBL/GenBank/DDBJ whole genome shotgun (WGS) entry which is preliminary data.</text>
</comment>
<dbReference type="EMBL" id="SGIU01000001">
    <property type="protein sequence ID" value="TAI48625.1"/>
    <property type="molecule type" value="Genomic_DNA"/>
</dbReference>
<evidence type="ECO:0000313" key="2">
    <source>
        <dbReference type="EMBL" id="TAI48625.1"/>
    </source>
</evidence>
<feature type="chain" id="PRO_5020880059" evidence="1">
    <location>
        <begin position="20"/>
        <end position="280"/>
    </location>
</feature>
<dbReference type="Pfam" id="PF11138">
    <property type="entry name" value="DUF2911"/>
    <property type="match status" value="1"/>
</dbReference>
<dbReference type="SUPFAM" id="SSF48452">
    <property type="entry name" value="TPR-like"/>
    <property type="match status" value="1"/>
</dbReference>
<name>A0A4Q8QDX4_9FLAO</name>
<reference evidence="2 3" key="1">
    <citation type="submission" date="2019-02" db="EMBL/GenBank/DDBJ databases">
        <title>Draft genome sequence of Muricauda sp. 176CP4-71.</title>
        <authorList>
            <person name="Park J.-S."/>
        </authorList>
    </citation>
    <scope>NUCLEOTIDE SEQUENCE [LARGE SCALE GENOMIC DNA]</scope>
    <source>
        <strain evidence="2 3">176CP4-71</strain>
    </source>
</reference>
<dbReference type="InterPro" id="IPR011990">
    <property type="entry name" value="TPR-like_helical_dom_sf"/>
</dbReference>
<protein>
    <submittedName>
        <fullName evidence="2">DUF2911 domain-containing protein</fullName>
    </submittedName>
</protein>
<keyword evidence="3" id="KW-1185">Reference proteome</keyword>
<dbReference type="Gene3D" id="1.25.40.10">
    <property type="entry name" value="Tetratricopeptide repeat domain"/>
    <property type="match status" value="1"/>
</dbReference>
<feature type="signal peptide" evidence="1">
    <location>
        <begin position="1"/>
        <end position="19"/>
    </location>
</feature>
<gene>
    <name evidence="2" type="ORF">EW142_02155</name>
</gene>
<accession>A0A4Q8QDX4</accession>
<evidence type="ECO:0000313" key="3">
    <source>
        <dbReference type="Proteomes" id="UP000291981"/>
    </source>
</evidence>
<dbReference type="RefSeq" id="WP_130609001.1">
    <property type="nucleotide sequence ID" value="NZ_SGIU01000001.1"/>
</dbReference>
<organism evidence="2 3">
    <name type="scientific">Flagellimonas allohymeniacidonis</name>
    <dbReference type="NCBI Taxonomy" id="2517819"/>
    <lineage>
        <taxon>Bacteria</taxon>
        <taxon>Pseudomonadati</taxon>
        <taxon>Bacteroidota</taxon>
        <taxon>Flavobacteriia</taxon>
        <taxon>Flavobacteriales</taxon>
        <taxon>Flavobacteriaceae</taxon>
        <taxon>Flagellimonas</taxon>
    </lineage>
</organism>
<dbReference type="Proteomes" id="UP000291981">
    <property type="component" value="Unassembled WGS sequence"/>
</dbReference>
<dbReference type="InterPro" id="IPR021314">
    <property type="entry name" value="DUF2911"/>
</dbReference>
<evidence type="ECO:0000256" key="1">
    <source>
        <dbReference type="SAM" id="SignalP"/>
    </source>
</evidence>
<dbReference type="AlphaFoldDB" id="A0A4Q8QDX4"/>